<dbReference type="PROSITE" id="PS51257">
    <property type="entry name" value="PROKAR_LIPOPROTEIN"/>
    <property type="match status" value="1"/>
</dbReference>
<evidence type="ECO:0008006" key="4">
    <source>
        <dbReference type="Google" id="ProtNLM"/>
    </source>
</evidence>
<evidence type="ECO:0000256" key="1">
    <source>
        <dbReference type="SAM" id="MobiDB-lite"/>
    </source>
</evidence>
<dbReference type="AlphaFoldDB" id="A0A4Q7IPG2"/>
<accession>A0A4Q7IPG2</accession>
<evidence type="ECO:0000313" key="2">
    <source>
        <dbReference type="EMBL" id="RZQ53692.1"/>
    </source>
</evidence>
<organism evidence="2 3">
    <name type="scientific">Pseudoalteromonas phenolica</name>
    <dbReference type="NCBI Taxonomy" id="161398"/>
    <lineage>
        <taxon>Bacteria</taxon>
        <taxon>Pseudomonadati</taxon>
        <taxon>Pseudomonadota</taxon>
        <taxon>Gammaproteobacteria</taxon>
        <taxon>Alteromonadales</taxon>
        <taxon>Pseudoalteromonadaceae</taxon>
        <taxon>Pseudoalteromonas</taxon>
    </lineage>
</organism>
<dbReference type="Proteomes" id="UP000291338">
    <property type="component" value="Unassembled WGS sequence"/>
</dbReference>
<comment type="caution">
    <text evidence="2">The sequence shown here is derived from an EMBL/GenBank/DDBJ whole genome shotgun (WGS) entry which is preliminary data.</text>
</comment>
<protein>
    <recommendedName>
        <fullName evidence="4">Lipoprotein</fullName>
    </recommendedName>
</protein>
<evidence type="ECO:0000313" key="3">
    <source>
        <dbReference type="Proteomes" id="UP000291338"/>
    </source>
</evidence>
<dbReference type="RefSeq" id="WP_130254971.1">
    <property type="nucleotide sequence ID" value="NZ_PPSX01000022.1"/>
</dbReference>
<dbReference type="EMBL" id="PPSX01000022">
    <property type="protein sequence ID" value="RZQ53692.1"/>
    <property type="molecule type" value="Genomic_DNA"/>
</dbReference>
<proteinExistence type="predicted"/>
<feature type="region of interest" description="Disordered" evidence="1">
    <location>
        <begin position="18"/>
        <end position="37"/>
    </location>
</feature>
<reference evidence="2 3" key="1">
    <citation type="submission" date="2018-01" db="EMBL/GenBank/DDBJ databases">
        <title>Co-occurrence of chitin degradation, pigmentation and bioactivity in marine Pseudoalteromonas.</title>
        <authorList>
            <person name="Paulsen S."/>
            <person name="Gram L."/>
            <person name="Machado H."/>
        </authorList>
    </citation>
    <scope>NUCLEOTIDE SEQUENCE [LARGE SCALE GENOMIC DNA]</scope>
    <source>
        <strain evidence="2 3">S3898</strain>
    </source>
</reference>
<sequence>MRSHLVLLSLSFLSACSGGGSEPLRKDNTTTPSITQTAQCGDSFSAQRHLNKQEINTAYWQIEGEQLQTKPQVNFFTTRSSSLAETSYRGSETLCEQVANIFGADIRETWQGAETSSIKPGQQLKYTPELSLSFSLPNFASLADWRAQGSPRSVTTQLAKSTLTVWYENNEDQRFLQGELVNNQKELPLNCENNAFQLTVLLSEIDSQFSANLNPAYCEETRNGNITKTSCLNVSLAETVAIEQCQFALTDVYIPDSQGNKTAVKLAGKVSAATDSGVILNVDGIDIN</sequence>
<gene>
    <name evidence="2" type="ORF">C1E23_07390</name>
</gene>
<name>A0A4Q7IPG2_9GAMM</name>